<evidence type="ECO:0000313" key="2">
    <source>
        <dbReference type="Proteomes" id="UP001569428"/>
    </source>
</evidence>
<reference evidence="1 2" key="1">
    <citation type="submission" date="2024-08" db="EMBL/GenBank/DDBJ databases">
        <authorList>
            <person name="Ishaq N."/>
        </authorList>
    </citation>
    <scope>NUCLEOTIDE SEQUENCE [LARGE SCALE GENOMIC DNA]</scope>
    <source>
        <strain evidence="1 2">DSM 18651</strain>
    </source>
</reference>
<gene>
    <name evidence="1" type="ORF">ACCI49_14855</name>
</gene>
<dbReference type="Proteomes" id="UP001569428">
    <property type="component" value="Unassembled WGS sequence"/>
</dbReference>
<dbReference type="EMBL" id="JBGMEK010000035">
    <property type="protein sequence ID" value="MFA0812191.1"/>
    <property type="molecule type" value="Genomic_DNA"/>
</dbReference>
<evidence type="ECO:0000313" key="1">
    <source>
        <dbReference type="EMBL" id="MFA0812191.1"/>
    </source>
</evidence>
<proteinExistence type="predicted"/>
<accession>A0ABV4P1F2</accession>
<sequence>MSLLSQSIRNLIGGVSQQEEKLRSATQCEDQVNCRNSLVDGMGKRPCTELISTLTNLDTSDASVHFIERDANERYIMVITDGSVRVFNSDTGVEYPVVDNVQSNKQYLRHRTKDNVQNQFQVLTTADTSIILNKLVPVEQAYVRETV</sequence>
<dbReference type="Pfam" id="PF25675">
    <property type="entry name" value="Phage_nozzle"/>
    <property type="match status" value="1"/>
</dbReference>
<comment type="caution">
    <text evidence="1">The sequence shown here is derived from an EMBL/GenBank/DDBJ whole genome shotgun (WGS) entry which is preliminary data.</text>
</comment>
<dbReference type="RefSeq" id="WP_371839826.1">
    <property type="nucleotide sequence ID" value="NZ_JBGMEK010000035.1"/>
</dbReference>
<organism evidence="1 2">
    <name type="scientific">Microbulbifer epialgicus</name>
    <dbReference type="NCBI Taxonomy" id="393907"/>
    <lineage>
        <taxon>Bacteria</taxon>
        <taxon>Pseudomonadati</taxon>
        <taxon>Pseudomonadota</taxon>
        <taxon>Gammaproteobacteria</taxon>
        <taxon>Cellvibrionales</taxon>
        <taxon>Microbulbiferaceae</taxon>
        <taxon>Microbulbifer</taxon>
    </lineage>
</organism>
<protein>
    <submittedName>
        <fullName evidence="1">Uncharacterized protein</fullName>
    </submittedName>
</protein>
<name>A0ABV4P1F2_9GAMM</name>
<keyword evidence="2" id="KW-1185">Reference proteome</keyword>
<dbReference type="InterPro" id="IPR058003">
    <property type="entry name" value="Phage_gp12"/>
</dbReference>